<dbReference type="Gene3D" id="2.60.40.10">
    <property type="entry name" value="Immunoglobulins"/>
    <property type="match status" value="2"/>
</dbReference>
<dbReference type="InterPro" id="IPR036179">
    <property type="entry name" value="Ig-like_dom_sf"/>
</dbReference>
<feature type="domain" description="Ig-like" evidence="1">
    <location>
        <begin position="300"/>
        <end position="395"/>
    </location>
</feature>
<name>A0ABD2BBR3_VESMC</name>
<dbReference type="EMBL" id="JAYRBN010000091">
    <property type="protein sequence ID" value="KAL2730157.1"/>
    <property type="molecule type" value="Genomic_DNA"/>
</dbReference>
<keyword evidence="3" id="KW-1185">Reference proteome</keyword>
<protein>
    <submittedName>
        <fullName evidence="2">Zwei Ig domain protein zig-8-like</fullName>
    </submittedName>
</protein>
<dbReference type="PROSITE" id="PS50835">
    <property type="entry name" value="IG_LIKE"/>
    <property type="match status" value="2"/>
</dbReference>
<reference evidence="2 3" key="1">
    <citation type="journal article" date="2024" name="Ann. Entomol. Soc. Am.">
        <title>Genomic analyses of the southern and eastern yellowjacket wasps (Hymenoptera: Vespidae) reveal evolutionary signatures of social life.</title>
        <authorList>
            <person name="Catto M.A."/>
            <person name="Caine P.B."/>
            <person name="Orr S.E."/>
            <person name="Hunt B.G."/>
            <person name="Goodisman M.A.D."/>
        </authorList>
    </citation>
    <scope>NUCLEOTIDE SEQUENCE [LARGE SCALE GENOMIC DNA]</scope>
    <source>
        <strain evidence="2">232</strain>
        <tissue evidence="2">Head and thorax</tissue>
    </source>
</reference>
<gene>
    <name evidence="2" type="ORF">V1477_015968</name>
</gene>
<dbReference type="PANTHER" id="PTHR23279">
    <property type="entry name" value="DEFECTIVE PROBOSCIS EXTENSION RESPONSE DPR -RELATED"/>
    <property type="match status" value="1"/>
</dbReference>
<feature type="non-terminal residue" evidence="2">
    <location>
        <position position="444"/>
    </location>
</feature>
<dbReference type="InterPro" id="IPR003599">
    <property type="entry name" value="Ig_sub"/>
</dbReference>
<dbReference type="InterPro" id="IPR013783">
    <property type="entry name" value="Ig-like_fold"/>
</dbReference>
<evidence type="ECO:0000313" key="3">
    <source>
        <dbReference type="Proteomes" id="UP001607303"/>
    </source>
</evidence>
<accession>A0ABD2BBR3</accession>
<dbReference type="AlphaFoldDB" id="A0ABD2BBR3"/>
<dbReference type="SMART" id="SM00408">
    <property type="entry name" value="IGc2"/>
    <property type="match status" value="2"/>
</dbReference>
<dbReference type="PANTHER" id="PTHR23279:SF3">
    <property type="entry name" value="DEFECTIVE PROBOSCIS EXTENSION RESPONSE 18"/>
    <property type="match status" value="1"/>
</dbReference>
<evidence type="ECO:0000313" key="2">
    <source>
        <dbReference type="EMBL" id="KAL2730157.1"/>
    </source>
</evidence>
<proteinExistence type="predicted"/>
<dbReference type="SUPFAM" id="SSF48726">
    <property type="entry name" value="Immunoglobulin"/>
    <property type="match status" value="2"/>
</dbReference>
<comment type="caution">
    <text evidence="2">The sequence shown here is derived from an EMBL/GenBank/DDBJ whole genome shotgun (WGS) entry which is preliminary data.</text>
</comment>
<feature type="domain" description="Ig-like" evidence="1">
    <location>
        <begin position="190"/>
        <end position="293"/>
    </location>
</feature>
<dbReference type="InterPro" id="IPR007110">
    <property type="entry name" value="Ig-like_dom"/>
</dbReference>
<evidence type="ECO:0000259" key="1">
    <source>
        <dbReference type="PROSITE" id="PS50835"/>
    </source>
</evidence>
<dbReference type="SMART" id="SM00409">
    <property type="entry name" value="IG"/>
    <property type="match status" value="2"/>
</dbReference>
<dbReference type="InterPro" id="IPR037448">
    <property type="entry name" value="Zig-8"/>
</dbReference>
<organism evidence="2 3">
    <name type="scientific">Vespula maculifrons</name>
    <name type="common">Eastern yellow jacket</name>
    <name type="synonym">Wasp</name>
    <dbReference type="NCBI Taxonomy" id="7453"/>
    <lineage>
        <taxon>Eukaryota</taxon>
        <taxon>Metazoa</taxon>
        <taxon>Ecdysozoa</taxon>
        <taxon>Arthropoda</taxon>
        <taxon>Hexapoda</taxon>
        <taxon>Insecta</taxon>
        <taxon>Pterygota</taxon>
        <taxon>Neoptera</taxon>
        <taxon>Endopterygota</taxon>
        <taxon>Hymenoptera</taxon>
        <taxon>Apocrita</taxon>
        <taxon>Aculeata</taxon>
        <taxon>Vespoidea</taxon>
        <taxon>Vespidae</taxon>
        <taxon>Vespinae</taxon>
        <taxon>Vespula</taxon>
    </lineage>
</organism>
<dbReference type="InterPro" id="IPR003598">
    <property type="entry name" value="Ig_sub2"/>
</dbReference>
<dbReference type="InterPro" id="IPR013098">
    <property type="entry name" value="Ig_I-set"/>
</dbReference>
<dbReference type="Pfam" id="PF07679">
    <property type="entry name" value="I-set"/>
    <property type="match status" value="1"/>
</dbReference>
<sequence>MDRMMFALKELRIRLEWKSCKVKFDRELVKNLSRIVIFLIVREARLKSNQETRDAMKIERECRPLFLKSNGDTRKCQLPIRIYDQDYNATRGVLVSLKLHMNASRILHVFENCSNRGGTRLILGILSCRRAGRKRGIDLDGTENVRRPLLVCHVTSFTDPEDSHIEEISAILPPLRIPRLRHHRVTDWDPYFENAEGQGINGSQNVALHLGATALLDCRVAMLAGRKVMWVRRNDDWGSLLTLGNMTHISDTRYSVSFQYPNNWRLAIAGVRREDRGLYICQVNTHPPRMLVTNVTVLAPDIKIVDEARHELRDRYYKTGSGIELLCVVRPSCPDSKVPHPVWRKSGESLSDRVDVYHINGSNEEVITKLHIERAKKTDSGEYACSVGQFSTTVVHIHVLNGEKQAAVHHDQWNAACTDYFDGNGEFFVLITIFLILHNLAMNS</sequence>
<dbReference type="Proteomes" id="UP001607303">
    <property type="component" value="Unassembled WGS sequence"/>
</dbReference>